<dbReference type="Proteomes" id="UP000253529">
    <property type="component" value="Unassembled WGS sequence"/>
</dbReference>
<sequence length="74" mass="7655">MTAETISTPCVKICVVDPVSGFCVGCGRTVAEIGGWRAMGEAERLDIMAGLAARLVAMRARSARGRTGGRGRSG</sequence>
<keyword evidence="2" id="KW-1185">Reference proteome</keyword>
<protein>
    <recommendedName>
        <fullName evidence="3">Fe-S protein YdhL (DUF1289 family)</fullName>
    </recommendedName>
</protein>
<gene>
    <name evidence="1" type="ORF">DFR50_111133</name>
</gene>
<evidence type="ECO:0000313" key="1">
    <source>
        <dbReference type="EMBL" id="RBP13871.1"/>
    </source>
</evidence>
<reference evidence="1 2" key="1">
    <citation type="submission" date="2018-06" db="EMBL/GenBank/DDBJ databases">
        <title>Genomic Encyclopedia of Type Strains, Phase IV (KMG-IV): sequencing the most valuable type-strain genomes for metagenomic binning, comparative biology and taxonomic classification.</title>
        <authorList>
            <person name="Goeker M."/>
        </authorList>
    </citation>
    <scope>NUCLEOTIDE SEQUENCE [LARGE SCALE GENOMIC DNA]</scope>
    <source>
        <strain evidence="1 2">DSM 24875</strain>
    </source>
</reference>
<evidence type="ECO:0000313" key="2">
    <source>
        <dbReference type="Proteomes" id="UP000253529"/>
    </source>
</evidence>
<dbReference type="EMBL" id="QNRK01000011">
    <property type="protein sequence ID" value="RBP13871.1"/>
    <property type="molecule type" value="Genomic_DNA"/>
</dbReference>
<dbReference type="InterPro" id="IPR010710">
    <property type="entry name" value="DUF1289"/>
</dbReference>
<dbReference type="Pfam" id="PF06945">
    <property type="entry name" value="DUF1289"/>
    <property type="match status" value="1"/>
</dbReference>
<dbReference type="PANTHER" id="PTHR35175">
    <property type="entry name" value="DUF1289 DOMAIN-CONTAINING PROTEIN"/>
    <property type="match status" value="1"/>
</dbReference>
<organism evidence="1 2">
    <name type="scientific">Roseiarcus fermentans</name>
    <dbReference type="NCBI Taxonomy" id="1473586"/>
    <lineage>
        <taxon>Bacteria</taxon>
        <taxon>Pseudomonadati</taxon>
        <taxon>Pseudomonadota</taxon>
        <taxon>Alphaproteobacteria</taxon>
        <taxon>Hyphomicrobiales</taxon>
        <taxon>Roseiarcaceae</taxon>
        <taxon>Roseiarcus</taxon>
    </lineage>
</organism>
<proteinExistence type="predicted"/>
<dbReference type="OrthoDB" id="9811423at2"/>
<dbReference type="PANTHER" id="PTHR35175:SF2">
    <property type="entry name" value="DUF1289 DOMAIN-CONTAINING PROTEIN"/>
    <property type="match status" value="1"/>
</dbReference>
<evidence type="ECO:0008006" key="3">
    <source>
        <dbReference type="Google" id="ProtNLM"/>
    </source>
</evidence>
<dbReference type="AlphaFoldDB" id="A0A366FGY7"/>
<name>A0A366FGY7_9HYPH</name>
<accession>A0A366FGY7</accession>
<dbReference type="RefSeq" id="WP_113889416.1">
    <property type="nucleotide sequence ID" value="NZ_QNRK01000011.1"/>
</dbReference>
<comment type="caution">
    <text evidence="1">The sequence shown here is derived from an EMBL/GenBank/DDBJ whole genome shotgun (WGS) entry which is preliminary data.</text>
</comment>